<dbReference type="PANTHER" id="PTHR45947">
    <property type="entry name" value="SULFOQUINOVOSYL TRANSFERASE SQD2"/>
    <property type="match status" value="1"/>
</dbReference>
<keyword evidence="2" id="KW-0328">Glycosyltransferase</keyword>
<dbReference type="Gene3D" id="3.40.50.2000">
    <property type="entry name" value="Glycogen Phosphorylase B"/>
    <property type="match status" value="1"/>
</dbReference>
<dbReference type="EMBL" id="AUZY01010461">
    <property type="protein sequence ID" value="EQD38607.1"/>
    <property type="molecule type" value="Genomic_DNA"/>
</dbReference>
<keyword evidence="2" id="KW-0808">Transferase</keyword>
<organism evidence="2">
    <name type="scientific">mine drainage metagenome</name>
    <dbReference type="NCBI Taxonomy" id="410659"/>
    <lineage>
        <taxon>unclassified sequences</taxon>
        <taxon>metagenomes</taxon>
        <taxon>ecological metagenomes</taxon>
    </lineage>
</organism>
<protein>
    <submittedName>
        <fullName evidence="2">Glycosyl transferase group 1</fullName>
        <ecNumber evidence="2">2.4.-.-</ecNumber>
    </submittedName>
</protein>
<reference evidence="2" key="2">
    <citation type="journal article" date="2014" name="ISME J.">
        <title>Microbial stratification in low pH oxic and suboxic macroscopic growths along an acid mine drainage.</title>
        <authorList>
            <person name="Mendez-Garcia C."/>
            <person name="Mesa V."/>
            <person name="Sprenger R.R."/>
            <person name="Richter M."/>
            <person name="Diez M.S."/>
            <person name="Solano J."/>
            <person name="Bargiela R."/>
            <person name="Golyshina O.V."/>
            <person name="Manteca A."/>
            <person name="Ramos J.L."/>
            <person name="Gallego J.R."/>
            <person name="Llorente I."/>
            <person name="Martins Dos Santos V.A."/>
            <person name="Jensen O.N."/>
            <person name="Pelaez A.I."/>
            <person name="Sanchez J."/>
            <person name="Ferrer M."/>
        </authorList>
    </citation>
    <scope>NUCLEOTIDE SEQUENCE</scope>
</reference>
<dbReference type="Pfam" id="PF00534">
    <property type="entry name" value="Glycos_transf_1"/>
    <property type="match status" value="1"/>
</dbReference>
<dbReference type="SUPFAM" id="SSF53756">
    <property type="entry name" value="UDP-Glycosyltransferase/glycogen phosphorylase"/>
    <property type="match status" value="1"/>
</dbReference>
<accession>T0Z2Z3</accession>
<name>T0Z2Z3_9ZZZZ</name>
<sequence>MDHRVVWTGGVPPDALRREYASADLFVLPSHMEPFGIVLLEAMAAGLPVVATSVGGIPEVVHSGLTGLLVPPRDPAALARALDTLVADPQLRSRFGDRGRARAEEFSWPRLIPKFLELFRELAP</sequence>
<dbReference type="GO" id="GO:0016757">
    <property type="term" value="F:glycosyltransferase activity"/>
    <property type="evidence" value="ECO:0007669"/>
    <property type="project" value="UniProtKB-KW"/>
</dbReference>
<dbReference type="AlphaFoldDB" id="T0Z2Z3"/>
<reference evidence="2" key="1">
    <citation type="submission" date="2013-08" db="EMBL/GenBank/DDBJ databases">
        <authorList>
            <person name="Mendez C."/>
            <person name="Richter M."/>
            <person name="Ferrer M."/>
            <person name="Sanchez J."/>
        </authorList>
    </citation>
    <scope>NUCLEOTIDE SEQUENCE</scope>
</reference>
<evidence type="ECO:0000313" key="2">
    <source>
        <dbReference type="EMBL" id="EQD38607.1"/>
    </source>
</evidence>
<evidence type="ECO:0000259" key="1">
    <source>
        <dbReference type="Pfam" id="PF00534"/>
    </source>
</evidence>
<proteinExistence type="predicted"/>
<gene>
    <name evidence="2" type="ORF">B1B_15729</name>
</gene>
<dbReference type="EC" id="2.4.-.-" evidence="2"/>
<feature type="domain" description="Glycosyl transferase family 1" evidence="1">
    <location>
        <begin position="3"/>
        <end position="101"/>
    </location>
</feature>
<dbReference type="PANTHER" id="PTHR45947:SF3">
    <property type="entry name" value="SULFOQUINOVOSYL TRANSFERASE SQD2"/>
    <property type="match status" value="1"/>
</dbReference>
<comment type="caution">
    <text evidence="2">The sequence shown here is derived from an EMBL/GenBank/DDBJ whole genome shotgun (WGS) entry which is preliminary data.</text>
</comment>
<dbReference type="InterPro" id="IPR001296">
    <property type="entry name" value="Glyco_trans_1"/>
</dbReference>
<dbReference type="InterPro" id="IPR050194">
    <property type="entry name" value="Glycosyltransferase_grp1"/>
</dbReference>
<dbReference type="CDD" id="cd03801">
    <property type="entry name" value="GT4_PimA-like"/>
    <property type="match status" value="1"/>
</dbReference>